<dbReference type="SMART" id="SM00589">
    <property type="entry name" value="PRY"/>
    <property type="match status" value="1"/>
</dbReference>
<dbReference type="PROSITE" id="PS50188">
    <property type="entry name" value="B302_SPRY"/>
    <property type="match status" value="1"/>
</dbReference>
<dbReference type="AGR" id="Xenbase:XB-GENE-29078811"/>
<protein>
    <submittedName>
        <fullName evidence="9">Zinc-binding protein A33 isoform X1</fullName>
    </submittedName>
</protein>
<keyword evidence="8" id="KW-1185">Reference proteome</keyword>
<dbReference type="InterPro" id="IPR006574">
    <property type="entry name" value="PRY"/>
</dbReference>
<evidence type="ECO:0000313" key="10">
    <source>
        <dbReference type="Xenbase" id="XB-GENE-29078811"/>
    </source>
</evidence>
<dbReference type="PRINTS" id="PR01407">
    <property type="entry name" value="BUTYPHLNCDUF"/>
</dbReference>
<dbReference type="InterPro" id="IPR043136">
    <property type="entry name" value="B30.2/SPRY_sf"/>
</dbReference>
<dbReference type="GO" id="GO:0045087">
    <property type="term" value="P:innate immune response"/>
    <property type="evidence" value="ECO:0000318"/>
    <property type="project" value="GO_Central"/>
</dbReference>
<evidence type="ECO:0000313" key="9">
    <source>
        <dbReference type="RefSeq" id="XP_031748998.1"/>
    </source>
</evidence>
<dbReference type="GO" id="GO:0005737">
    <property type="term" value="C:cytoplasm"/>
    <property type="evidence" value="ECO:0000318"/>
    <property type="project" value="GO_Central"/>
</dbReference>
<dbReference type="PROSITE" id="PS50089">
    <property type="entry name" value="ZF_RING_2"/>
    <property type="match status" value="1"/>
</dbReference>
<dbReference type="SMART" id="SM00449">
    <property type="entry name" value="SPRY"/>
    <property type="match status" value="1"/>
</dbReference>
<dbReference type="InterPro" id="IPR001841">
    <property type="entry name" value="Znf_RING"/>
</dbReference>
<dbReference type="PROSITE" id="PS00518">
    <property type="entry name" value="ZF_RING_1"/>
    <property type="match status" value="1"/>
</dbReference>
<dbReference type="InterPro" id="IPR001870">
    <property type="entry name" value="B30.2/SPRY"/>
</dbReference>
<dbReference type="SUPFAM" id="SSF57850">
    <property type="entry name" value="RING/U-box"/>
    <property type="match status" value="1"/>
</dbReference>
<evidence type="ECO:0000259" key="6">
    <source>
        <dbReference type="PROSITE" id="PS50089"/>
    </source>
</evidence>
<evidence type="ECO:0000256" key="1">
    <source>
        <dbReference type="ARBA" id="ARBA00022723"/>
    </source>
</evidence>
<keyword evidence="2 5" id="KW-0863">Zinc-finger</keyword>
<keyword evidence="1" id="KW-0479">Metal-binding</keyword>
<sequence>MGPGSEESGGKTFLYLRDNTWRVCYIFKLRVVTVIGSRSTDEGRLEDFYVRYEGSDPPQEEWLGRKCLVPLEEAVQVINREKRKLAEQGEELSKKVQDCMSREPKKCKPLEASESGLPSDVPEQLICPHCLDPFTDPVLLDCGHNLCNSCLLSILSNRSSSSCPRCLKFLSGQNCKPNYALGSLACQMKASSLAHPAQEAREGSQNKAGDQRQAKVWVPVGQTSCTEKHDNKASRMNQVQICLQQLRGQCEEQERCLSKLSVVCFFLIKISPNIYIMEIACSLEQHLESQFSALQRFLQERKEKLQMELHQEVTEAQVVMKQELCRMRKEWQRIEKDLGTMMGERDLGALGKGTQLLTDRCAQMQDSNSPGRNLAQIENRLLGRFRGPVQFGAWRDMKAVLEPGLSCPRLDPDTAHPDLLLSEGNRRVSYFPVSRPPAISSTRFSQYLVALGVPKYKCGKHYWELEIGRNTECDVGLSLDCISHKDPFALTPADGCWVCSVRGGHHIVAFDSSPKVFKLPEKPRRMGVYLDYEGGQISFYNPQTMEHFYTFRASFRGSLCSYVSPCSVTDGETSGQLLRVFQDQL</sequence>
<evidence type="ECO:0000256" key="4">
    <source>
        <dbReference type="ARBA" id="ARBA00023054"/>
    </source>
</evidence>
<dbReference type="SMART" id="SM00184">
    <property type="entry name" value="RING"/>
    <property type="match status" value="1"/>
</dbReference>
<dbReference type="Proteomes" id="UP000008143">
    <property type="component" value="Chromosome 9"/>
</dbReference>
<dbReference type="GO" id="GO:0061630">
    <property type="term" value="F:ubiquitin protein ligase activity"/>
    <property type="evidence" value="ECO:0000318"/>
    <property type="project" value="GO_Central"/>
</dbReference>
<feature type="domain" description="RING-type" evidence="6">
    <location>
        <begin position="127"/>
        <end position="166"/>
    </location>
</feature>
<name>A0A8J1ITT6_XENTR</name>
<feature type="domain" description="B30.2/SPRY" evidence="7">
    <location>
        <begin position="387"/>
        <end position="585"/>
    </location>
</feature>
<dbReference type="SUPFAM" id="SSF49899">
    <property type="entry name" value="Concanavalin A-like lectins/glucanases"/>
    <property type="match status" value="1"/>
</dbReference>
<dbReference type="InterPro" id="IPR017907">
    <property type="entry name" value="Znf_RING_CS"/>
</dbReference>
<dbReference type="GeneID" id="100487577"/>
<dbReference type="Pfam" id="PF00622">
    <property type="entry name" value="SPRY"/>
    <property type="match status" value="1"/>
</dbReference>
<dbReference type="InterPro" id="IPR003879">
    <property type="entry name" value="Butyrophylin_SPRY"/>
</dbReference>
<gene>
    <name evidence="9 10" type="primary">LOC100487577</name>
</gene>
<accession>A0A8J1ITT6</accession>
<evidence type="ECO:0000313" key="8">
    <source>
        <dbReference type="Proteomes" id="UP000008143"/>
    </source>
</evidence>
<dbReference type="GO" id="GO:0008270">
    <property type="term" value="F:zinc ion binding"/>
    <property type="evidence" value="ECO:0007669"/>
    <property type="project" value="UniProtKB-KW"/>
</dbReference>
<dbReference type="InterPro" id="IPR003877">
    <property type="entry name" value="SPRY_dom"/>
</dbReference>
<evidence type="ECO:0000256" key="5">
    <source>
        <dbReference type="PROSITE-ProRule" id="PRU00175"/>
    </source>
</evidence>
<dbReference type="Gene3D" id="2.60.120.920">
    <property type="match status" value="1"/>
</dbReference>
<evidence type="ECO:0000256" key="3">
    <source>
        <dbReference type="ARBA" id="ARBA00022833"/>
    </source>
</evidence>
<dbReference type="Pfam" id="PF13765">
    <property type="entry name" value="PRY"/>
    <property type="match status" value="1"/>
</dbReference>
<keyword evidence="4" id="KW-0175">Coiled coil</keyword>
<dbReference type="InterPro" id="IPR013320">
    <property type="entry name" value="ConA-like_dom_sf"/>
</dbReference>
<dbReference type="InterPro" id="IPR050143">
    <property type="entry name" value="TRIM/RBCC"/>
</dbReference>
<dbReference type="Xenbase" id="XB-GENE-29078811">
    <property type="gene designation" value="LOC100487577"/>
</dbReference>
<reference evidence="9" key="1">
    <citation type="submission" date="2025-08" db="UniProtKB">
        <authorList>
            <consortium name="RefSeq"/>
        </authorList>
    </citation>
    <scope>IDENTIFICATION</scope>
    <source>
        <strain evidence="9">Nigerian</strain>
        <tissue evidence="9">Liver and blood</tissue>
    </source>
</reference>
<proteinExistence type="predicted"/>
<dbReference type="RefSeq" id="XP_031748998.1">
    <property type="nucleotide sequence ID" value="XM_031893138.1"/>
</dbReference>
<dbReference type="InterPro" id="IPR013083">
    <property type="entry name" value="Znf_RING/FYVE/PHD"/>
</dbReference>
<dbReference type="InterPro" id="IPR027370">
    <property type="entry name" value="Znf-RING_euk"/>
</dbReference>
<evidence type="ECO:0000259" key="7">
    <source>
        <dbReference type="PROSITE" id="PS50188"/>
    </source>
</evidence>
<organism evidence="8 9">
    <name type="scientific">Xenopus tropicalis</name>
    <name type="common">Western clawed frog</name>
    <name type="synonym">Silurana tropicalis</name>
    <dbReference type="NCBI Taxonomy" id="8364"/>
    <lineage>
        <taxon>Eukaryota</taxon>
        <taxon>Metazoa</taxon>
        <taxon>Chordata</taxon>
        <taxon>Craniata</taxon>
        <taxon>Vertebrata</taxon>
        <taxon>Euteleostomi</taxon>
        <taxon>Amphibia</taxon>
        <taxon>Batrachia</taxon>
        <taxon>Anura</taxon>
        <taxon>Pipoidea</taxon>
        <taxon>Pipidae</taxon>
        <taxon>Xenopodinae</taxon>
        <taxon>Xenopus</taxon>
        <taxon>Silurana</taxon>
    </lineage>
</organism>
<dbReference type="Pfam" id="PF13445">
    <property type="entry name" value="zf-RING_UBOX"/>
    <property type="match status" value="1"/>
</dbReference>
<dbReference type="AlphaFoldDB" id="A0A8J1ITT6"/>
<dbReference type="OrthoDB" id="9049620at2759"/>
<dbReference type="PANTHER" id="PTHR24103">
    <property type="entry name" value="E3 UBIQUITIN-PROTEIN LIGASE TRIM"/>
    <property type="match status" value="1"/>
</dbReference>
<keyword evidence="3" id="KW-0862">Zinc</keyword>
<evidence type="ECO:0000256" key="2">
    <source>
        <dbReference type="ARBA" id="ARBA00022771"/>
    </source>
</evidence>
<dbReference type="Gene3D" id="3.30.40.10">
    <property type="entry name" value="Zinc/RING finger domain, C3HC4 (zinc finger)"/>
    <property type="match status" value="1"/>
</dbReference>